<feature type="compositionally biased region" description="Basic residues" evidence="8">
    <location>
        <begin position="442"/>
        <end position="451"/>
    </location>
</feature>
<feature type="compositionally biased region" description="Polar residues" evidence="8">
    <location>
        <begin position="680"/>
        <end position="702"/>
    </location>
</feature>
<organism evidence="9 10">
    <name type="scientific">Camellia sinensis var. sinensis</name>
    <name type="common">China tea</name>
    <dbReference type="NCBI Taxonomy" id="542762"/>
    <lineage>
        <taxon>Eukaryota</taxon>
        <taxon>Viridiplantae</taxon>
        <taxon>Streptophyta</taxon>
        <taxon>Embryophyta</taxon>
        <taxon>Tracheophyta</taxon>
        <taxon>Spermatophyta</taxon>
        <taxon>Magnoliopsida</taxon>
        <taxon>eudicotyledons</taxon>
        <taxon>Gunneridae</taxon>
        <taxon>Pentapetalae</taxon>
        <taxon>asterids</taxon>
        <taxon>Ericales</taxon>
        <taxon>Theaceae</taxon>
        <taxon>Camellia</taxon>
    </lineage>
</organism>
<keyword evidence="10" id="KW-1185">Reference proteome</keyword>
<sequence>MAGSSSPMRQLEADLIDAGNKLLMPPSSIYELLSLLDKVEHLLSRVDQAPCRSMQDALLPVMKALISQELLRHSNLDVKVSVVSCINEITRVTAPDAPYDDDQMKEIFKLTVMALEKLSLASGHCYTKAVSILDTIATVRSCLVMLDLECDELIVEMFHLFLNTIRSDHPPSVFSDMETIMTLVIEEIEEISLELLRPLLSSVKKENQTVSPLSWKLGENVFKKCADTLKLYLPQAVQFMRIDLNDYAEIVFSICQDASEKEHTEAKEPAPDAVCPGGAGPSVDGTSRSVMNESTAQMRGTDISGDEESSKTLGRCKGKSIDARSSAHSDYLDSTKAVDLETEPDLVPKKRGRKPNSLIKPEEGYDCSWLSGGRKALQSPRHKKKHLKKVGSSSKCLAATEADQTETGKETRTQVSPKTSHCDNINVSPSQNHSSPDGSLHTKGRPKKKGRLMNQDGDRGLLLVPERDLSPREKSSQSAHVTSIKESEVRRDLKEKPERGSRKDAVAAKTNVQTIQTLGTVVVKEDAVPSDSKGKQELSVPQVGKKQSSGNTISRKHVSKESSGKMVSFSPIESLNKGESQFEGASKTNSKRKRTPQKEEVSEMPGDTKTNGEELVGCKIKVWWPLDNVFLLHVKLLKLMRLASSFFICFLGISWILYADGDEEKLDLTKERWVLLGNSTSPEQLGASPNSGQVTDLPSSDALSDRPRKKKAKTKSQFSTKQDNVVSSSKRFSSSGGASGGKSKVEGPKHGSKSVDGSTCDTLCIVDKVEGDRSETFDKLKDNERQKSDGKSKTANPKTVKKSRHDSSRSSKSENIQIVGESHASATTKQKNVRSEEDLSGDVGKGKSPDSGDAQERKVPCYNPVLFQEHKGLNLILVGRNPEKLKEVSESIGAKFGKTQIKTVVVDFSGDLNEGVNRIRETIEGTTKVTQAVLPGMIKRKRGAIVNIGSGAAIVIPSDPLYAVYLASLCL</sequence>
<feature type="compositionally biased region" description="Basic residues" evidence="8">
    <location>
        <begin position="380"/>
        <end position="389"/>
    </location>
</feature>
<feature type="compositionally biased region" description="Low complexity" evidence="8">
    <location>
        <begin position="725"/>
        <end position="736"/>
    </location>
</feature>
<dbReference type="GO" id="GO:0007064">
    <property type="term" value="P:mitotic sister chromatid cohesion"/>
    <property type="evidence" value="ECO:0007669"/>
    <property type="project" value="InterPro"/>
</dbReference>
<evidence type="ECO:0000256" key="2">
    <source>
        <dbReference type="ARBA" id="ARBA00022618"/>
    </source>
</evidence>
<feature type="compositionally biased region" description="Basic and acidic residues" evidence="8">
    <location>
        <begin position="483"/>
        <end position="506"/>
    </location>
</feature>
<feature type="region of interest" description="Disordered" evidence="8">
    <location>
        <begin position="262"/>
        <end position="508"/>
    </location>
</feature>
<dbReference type="InterPro" id="IPR036291">
    <property type="entry name" value="NAD(P)-bd_dom_sf"/>
</dbReference>
<dbReference type="Proteomes" id="UP000306102">
    <property type="component" value="Unassembled WGS sequence"/>
</dbReference>
<evidence type="ECO:0000313" key="10">
    <source>
        <dbReference type="Proteomes" id="UP000306102"/>
    </source>
</evidence>
<dbReference type="InterPro" id="IPR039776">
    <property type="entry name" value="Pds5"/>
</dbReference>
<dbReference type="Gene3D" id="3.40.50.720">
    <property type="entry name" value="NAD(P)-binding Rossmann-like Domain"/>
    <property type="match status" value="1"/>
</dbReference>
<keyword evidence="7" id="KW-0131">Cell cycle</keyword>
<feature type="region of interest" description="Disordered" evidence="8">
    <location>
        <begin position="680"/>
        <end position="758"/>
    </location>
</feature>
<proteinExistence type="predicted"/>
<reference evidence="9 10" key="1">
    <citation type="journal article" date="2018" name="Proc. Natl. Acad. Sci. U.S.A.">
        <title>Draft genome sequence of Camellia sinensis var. sinensis provides insights into the evolution of the tea genome and tea quality.</title>
        <authorList>
            <person name="Wei C."/>
            <person name="Yang H."/>
            <person name="Wang S."/>
            <person name="Zhao J."/>
            <person name="Liu C."/>
            <person name="Gao L."/>
            <person name="Xia E."/>
            <person name="Lu Y."/>
            <person name="Tai Y."/>
            <person name="She G."/>
            <person name="Sun J."/>
            <person name="Cao H."/>
            <person name="Tong W."/>
            <person name="Gao Q."/>
            <person name="Li Y."/>
            <person name="Deng W."/>
            <person name="Jiang X."/>
            <person name="Wang W."/>
            <person name="Chen Q."/>
            <person name="Zhang S."/>
            <person name="Li H."/>
            <person name="Wu J."/>
            <person name="Wang P."/>
            <person name="Li P."/>
            <person name="Shi C."/>
            <person name="Zheng F."/>
            <person name="Jian J."/>
            <person name="Huang B."/>
            <person name="Shan D."/>
            <person name="Shi M."/>
            <person name="Fang C."/>
            <person name="Yue Y."/>
            <person name="Li F."/>
            <person name="Li D."/>
            <person name="Wei S."/>
            <person name="Han B."/>
            <person name="Jiang C."/>
            <person name="Yin Y."/>
            <person name="Xia T."/>
            <person name="Zhang Z."/>
            <person name="Bennetzen J.L."/>
            <person name="Zhao S."/>
            <person name="Wan X."/>
        </authorList>
    </citation>
    <scope>NUCLEOTIDE SEQUENCE [LARGE SCALE GENOMIC DNA]</scope>
    <source>
        <strain evidence="10">cv. Shuchazao</strain>
        <tissue evidence="9">Leaf</tissue>
    </source>
</reference>
<accession>A0A4S4DY18</accession>
<feature type="compositionally biased region" description="Basic and acidic residues" evidence="8">
    <location>
        <begin position="319"/>
        <end position="339"/>
    </location>
</feature>
<evidence type="ECO:0000256" key="6">
    <source>
        <dbReference type="ARBA" id="ARBA00023242"/>
    </source>
</evidence>
<dbReference type="AlphaFoldDB" id="A0A4S4DY18"/>
<protein>
    <submittedName>
        <fullName evidence="9">Uncharacterized protein</fullName>
    </submittedName>
</protein>
<feature type="compositionally biased region" description="Basic and acidic residues" evidence="8">
    <location>
        <begin position="526"/>
        <end position="536"/>
    </location>
</feature>
<dbReference type="GO" id="GO:0006281">
    <property type="term" value="P:DNA repair"/>
    <property type="evidence" value="ECO:0007669"/>
    <property type="project" value="UniProtKB-KW"/>
</dbReference>
<feature type="compositionally biased region" description="Basic and acidic residues" evidence="8">
    <location>
        <begin position="844"/>
        <end position="857"/>
    </location>
</feature>
<keyword evidence="4" id="KW-0498">Mitosis</keyword>
<dbReference type="Pfam" id="PF20168">
    <property type="entry name" value="PDS5"/>
    <property type="match status" value="1"/>
</dbReference>
<evidence type="ECO:0000313" key="9">
    <source>
        <dbReference type="EMBL" id="THG07984.1"/>
    </source>
</evidence>
<gene>
    <name evidence="9" type="ORF">TEA_020055</name>
</gene>
<evidence type="ECO:0000256" key="8">
    <source>
        <dbReference type="SAM" id="MobiDB-lite"/>
    </source>
</evidence>
<feature type="compositionally biased region" description="Polar residues" evidence="8">
    <location>
        <begin position="284"/>
        <end position="298"/>
    </location>
</feature>
<comment type="caution">
    <text evidence="9">The sequence shown here is derived from an EMBL/GenBank/DDBJ whole genome shotgun (WGS) entry which is preliminary data.</text>
</comment>
<feature type="region of interest" description="Disordered" evidence="8">
    <location>
        <begin position="526"/>
        <end position="609"/>
    </location>
</feature>
<keyword evidence="2" id="KW-0132">Cell division</keyword>
<feature type="compositionally biased region" description="Polar residues" evidence="8">
    <location>
        <begin position="715"/>
        <end position="724"/>
    </location>
</feature>
<keyword evidence="5" id="KW-0234">DNA repair</keyword>
<dbReference type="SUPFAM" id="SSF48371">
    <property type="entry name" value="ARM repeat"/>
    <property type="match status" value="1"/>
</dbReference>
<keyword evidence="3" id="KW-0227">DNA damage</keyword>
<dbReference type="GO" id="GO:0005634">
    <property type="term" value="C:nucleus"/>
    <property type="evidence" value="ECO:0007669"/>
    <property type="project" value="UniProtKB-SubCell"/>
</dbReference>
<feature type="compositionally biased region" description="Polar residues" evidence="8">
    <location>
        <begin position="413"/>
        <end position="437"/>
    </location>
</feature>
<dbReference type="GO" id="GO:0051301">
    <property type="term" value="P:cell division"/>
    <property type="evidence" value="ECO:0007669"/>
    <property type="project" value="UniProtKB-KW"/>
</dbReference>
<dbReference type="InterPro" id="IPR016024">
    <property type="entry name" value="ARM-type_fold"/>
</dbReference>
<dbReference type="GO" id="GO:0035825">
    <property type="term" value="P:homologous recombination"/>
    <property type="evidence" value="ECO:0007669"/>
    <property type="project" value="UniProtKB-ARBA"/>
</dbReference>
<dbReference type="SUPFAM" id="SSF51735">
    <property type="entry name" value="NAD(P)-binding Rossmann-fold domains"/>
    <property type="match status" value="1"/>
</dbReference>
<comment type="subcellular location">
    <subcellularLocation>
        <location evidence="1">Nucleus</location>
    </subcellularLocation>
</comment>
<feature type="compositionally biased region" description="Basic and acidic residues" evidence="8">
    <location>
        <begin position="776"/>
        <end position="792"/>
    </location>
</feature>
<dbReference type="GO" id="GO:0000785">
    <property type="term" value="C:chromatin"/>
    <property type="evidence" value="ECO:0007669"/>
    <property type="project" value="TreeGrafter"/>
</dbReference>
<name>A0A4S4DY18_CAMSN</name>
<keyword evidence="6" id="KW-0539">Nucleus</keyword>
<feature type="region of interest" description="Disordered" evidence="8">
    <location>
        <begin position="776"/>
        <end position="857"/>
    </location>
</feature>
<dbReference type="PANTHER" id="PTHR12663">
    <property type="entry name" value="ANDROGEN INDUCED INHIBITOR OF PROLIFERATION AS3 / PDS5-RELATED"/>
    <property type="match status" value="1"/>
</dbReference>
<evidence type="ECO:0000256" key="4">
    <source>
        <dbReference type="ARBA" id="ARBA00022776"/>
    </source>
</evidence>
<dbReference type="PANTHER" id="PTHR12663:SF69">
    <property type="entry name" value="SISTER CHROMATID COHESION PROTEIN PDS5 HOMOLOG E"/>
    <property type="match status" value="1"/>
</dbReference>
<evidence type="ECO:0000256" key="5">
    <source>
        <dbReference type="ARBA" id="ARBA00023204"/>
    </source>
</evidence>
<evidence type="ECO:0000256" key="1">
    <source>
        <dbReference type="ARBA" id="ARBA00004123"/>
    </source>
</evidence>
<feature type="compositionally biased region" description="Basic and acidic residues" evidence="8">
    <location>
        <begin position="465"/>
        <end position="475"/>
    </location>
</feature>
<evidence type="ECO:0000256" key="3">
    <source>
        <dbReference type="ARBA" id="ARBA00022763"/>
    </source>
</evidence>
<dbReference type="STRING" id="542762.A0A4S4DY18"/>
<evidence type="ECO:0000256" key="7">
    <source>
        <dbReference type="ARBA" id="ARBA00023306"/>
    </source>
</evidence>
<dbReference type="EMBL" id="SDRB02009652">
    <property type="protein sequence ID" value="THG07984.1"/>
    <property type="molecule type" value="Genomic_DNA"/>
</dbReference>